<evidence type="ECO:0000256" key="1">
    <source>
        <dbReference type="ARBA" id="ARBA00006484"/>
    </source>
</evidence>
<dbReference type="STRING" id="683228.GA0070617_2712"/>
<dbReference type="Proteomes" id="UP000198937">
    <property type="component" value="Unassembled WGS sequence"/>
</dbReference>
<proteinExistence type="inferred from homology"/>
<dbReference type="AlphaFoldDB" id="A0A1C6UKV3"/>
<evidence type="ECO:0000313" key="3">
    <source>
        <dbReference type="EMBL" id="SCL54602.1"/>
    </source>
</evidence>
<dbReference type="SUPFAM" id="SSF51735">
    <property type="entry name" value="NAD(P)-binding Rossmann-fold domains"/>
    <property type="match status" value="1"/>
</dbReference>
<dbReference type="FunFam" id="3.40.50.720:FF:000084">
    <property type="entry name" value="Short-chain dehydrogenase reductase"/>
    <property type="match status" value="1"/>
</dbReference>
<reference evidence="4" key="1">
    <citation type="submission" date="2016-06" db="EMBL/GenBank/DDBJ databases">
        <authorList>
            <person name="Varghese N."/>
            <person name="Submissions Spin"/>
        </authorList>
    </citation>
    <scope>NUCLEOTIDE SEQUENCE [LARGE SCALE GENOMIC DNA]</scope>
    <source>
        <strain evidence="4">DSM 45577</strain>
    </source>
</reference>
<organism evidence="3 4">
    <name type="scientific">Micromonospora yangpuensis</name>
    <dbReference type="NCBI Taxonomy" id="683228"/>
    <lineage>
        <taxon>Bacteria</taxon>
        <taxon>Bacillati</taxon>
        <taxon>Actinomycetota</taxon>
        <taxon>Actinomycetes</taxon>
        <taxon>Micromonosporales</taxon>
        <taxon>Micromonosporaceae</taxon>
        <taxon>Micromonospora</taxon>
    </lineage>
</organism>
<keyword evidence="2" id="KW-0560">Oxidoreductase</keyword>
<dbReference type="PRINTS" id="PR00080">
    <property type="entry name" value="SDRFAMILY"/>
</dbReference>
<sequence>MITGTGGGQGRAAALLFAREGATVAGCDLKTEGAQETVEMVRAAGGVMTSTHPLDLADRDAVGDWVSAVVAEHGGVDILYNNASAPRFAAVAQMSVDDWRFTLRNELDVVFHVTSLAWPHLVARGGGAVVNVASMQGISAIRSAPGGFAHAATKHGVIGMTRELANEGGPHGIRVNAVSPGLIMSPATSAMADVPGVLDSFIERQVIKRLGEPEDVAQAALFLASDEAGFITGANLVVDGGYTVV</sequence>
<keyword evidence="4" id="KW-1185">Reference proteome</keyword>
<accession>A0A1C6UKV3</accession>
<protein>
    <submittedName>
        <fullName evidence="3">NAD(P)-dependent dehydrogenase, short-chain alcohol dehydrogenase family</fullName>
    </submittedName>
</protein>
<dbReference type="PRINTS" id="PR00081">
    <property type="entry name" value="GDHRDH"/>
</dbReference>
<dbReference type="InterPro" id="IPR036291">
    <property type="entry name" value="NAD(P)-bd_dom_sf"/>
</dbReference>
<dbReference type="GO" id="GO:0016491">
    <property type="term" value="F:oxidoreductase activity"/>
    <property type="evidence" value="ECO:0007669"/>
    <property type="project" value="UniProtKB-KW"/>
</dbReference>
<evidence type="ECO:0000313" key="4">
    <source>
        <dbReference type="Proteomes" id="UP000198937"/>
    </source>
</evidence>
<gene>
    <name evidence="3" type="ORF">GA0070617_2712</name>
</gene>
<dbReference type="RefSeq" id="WP_229688490.1">
    <property type="nucleotide sequence ID" value="NZ_BMMJ01000009.1"/>
</dbReference>
<dbReference type="PANTHER" id="PTHR24321">
    <property type="entry name" value="DEHYDROGENASES, SHORT CHAIN"/>
    <property type="match status" value="1"/>
</dbReference>
<dbReference type="Gene3D" id="3.40.50.720">
    <property type="entry name" value="NAD(P)-binding Rossmann-like Domain"/>
    <property type="match status" value="1"/>
</dbReference>
<comment type="similarity">
    <text evidence="1">Belongs to the short-chain dehydrogenases/reductases (SDR) family.</text>
</comment>
<dbReference type="PANTHER" id="PTHR24321:SF8">
    <property type="entry name" value="ESTRADIOL 17-BETA-DEHYDROGENASE 8-RELATED"/>
    <property type="match status" value="1"/>
</dbReference>
<name>A0A1C6UKV3_9ACTN</name>
<evidence type="ECO:0000256" key="2">
    <source>
        <dbReference type="ARBA" id="ARBA00023002"/>
    </source>
</evidence>
<dbReference type="EMBL" id="FMIA01000002">
    <property type="protein sequence ID" value="SCL54602.1"/>
    <property type="molecule type" value="Genomic_DNA"/>
</dbReference>
<dbReference type="InterPro" id="IPR002347">
    <property type="entry name" value="SDR_fam"/>
</dbReference>
<dbReference type="Pfam" id="PF13561">
    <property type="entry name" value="adh_short_C2"/>
    <property type="match status" value="1"/>
</dbReference>